<keyword evidence="5" id="KW-1185">Reference proteome</keyword>
<comment type="caution">
    <text evidence="4">The sequence shown here is derived from an EMBL/GenBank/DDBJ whole genome shotgun (WGS) entry which is preliminary data.</text>
</comment>
<feature type="transmembrane region" description="Helical" evidence="2">
    <location>
        <begin position="236"/>
        <end position="257"/>
    </location>
</feature>
<keyword evidence="2" id="KW-1133">Transmembrane helix</keyword>
<protein>
    <submittedName>
        <fullName evidence="4">(Atlantic silverside) hypothetical protein</fullName>
    </submittedName>
</protein>
<proteinExistence type="predicted"/>
<feature type="compositionally biased region" description="Polar residues" evidence="1">
    <location>
        <begin position="31"/>
        <end position="46"/>
    </location>
</feature>
<keyword evidence="2" id="KW-0812">Transmembrane</keyword>
<feature type="compositionally biased region" description="Polar residues" evidence="1">
    <location>
        <begin position="69"/>
        <end position="78"/>
    </location>
</feature>
<organism evidence="4 5">
    <name type="scientific">Menidia menidia</name>
    <name type="common">Atlantic silverside</name>
    <dbReference type="NCBI Taxonomy" id="238744"/>
    <lineage>
        <taxon>Eukaryota</taxon>
        <taxon>Metazoa</taxon>
        <taxon>Chordata</taxon>
        <taxon>Craniata</taxon>
        <taxon>Vertebrata</taxon>
        <taxon>Euteleostomi</taxon>
        <taxon>Actinopterygii</taxon>
        <taxon>Neopterygii</taxon>
        <taxon>Teleostei</taxon>
        <taxon>Neoteleostei</taxon>
        <taxon>Acanthomorphata</taxon>
        <taxon>Ovalentaria</taxon>
        <taxon>Atherinomorphae</taxon>
        <taxon>Atheriniformes</taxon>
        <taxon>Atherinopsidae</taxon>
        <taxon>Menidiinae</taxon>
        <taxon>Menidia</taxon>
    </lineage>
</organism>
<dbReference type="OrthoDB" id="8964578at2759"/>
<feature type="chain" id="PRO_5035869314" evidence="3">
    <location>
        <begin position="21"/>
        <end position="284"/>
    </location>
</feature>
<reference evidence="4" key="1">
    <citation type="submission" date="2021-05" db="EMBL/GenBank/DDBJ databases">
        <authorList>
            <person name="Tigano A."/>
        </authorList>
    </citation>
    <scope>NUCLEOTIDE SEQUENCE</scope>
</reference>
<feature type="compositionally biased region" description="Polar residues" evidence="1">
    <location>
        <begin position="101"/>
        <end position="120"/>
    </location>
</feature>
<gene>
    <name evidence="4" type="ORF">MMEN_LOCUS8084</name>
</gene>
<feature type="compositionally biased region" description="Low complexity" evidence="1">
    <location>
        <begin position="155"/>
        <end position="165"/>
    </location>
</feature>
<dbReference type="AlphaFoldDB" id="A0A8S4AS02"/>
<feature type="compositionally biased region" description="Low complexity" evidence="1">
    <location>
        <begin position="175"/>
        <end position="189"/>
    </location>
</feature>
<evidence type="ECO:0000256" key="2">
    <source>
        <dbReference type="SAM" id="Phobius"/>
    </source>
</evidence>
<evidence type="ECO:0000313" key="5">
    <source>
        <dbReference type="Proteomes" id="UP000677803"/>
    </source>
</evidence>
<evidence type="ECO:0000256" key="3">
    <source>
        <dbReference type="SAM" id="SignalP"/>
    </source>
</evidence>
<dbReference type="Proteomes" id="UP000677803">
    <property type="component" value="Unassembled WGS sequence"/>
</dbReference>
<dbReference type="EMBL" id="CAJRST010007779">
    <property type="protein sequence ID" value="CAG5897043.1"/>
    <property type="molecule type" value="Genomic_DNA"/>
</dbReference>
<keyword evidence="2" id="KW-0472">Membrane</keyword>
<evidence type="ECO:0000256" key="1">
    <source>
        <dbReference type="SAM" id="MobiDB-lite"/>
    </source>
</evidence>
<feature type="signal peptide" evidence="3">
    <location>
        <begin position="1"/>
        <end position="20"/>
    </location>
</feature>
<accession>A0A8S4AS02</accession>
<sequence length="284" mass="29503">MKSEIHLAFCMLLLLPGSSQTTDQGHDLPSVFTTGTFQSPTGTSESPVPVEDPGTEPSQSIGSPAGTAEASTGPTGLVQTEGAVRPDTLTQAGLETHQFPLSSAAAPSQHTPTPIGTTSHPEAPSLIGGLSSPPTPLDAAPQPSSATEGRDLPTSGSPASFSFSSRPIHAVHNRSSTASTSTSTVHSQSAVGSSQALTSGLAPVAPTHREVPSELNVGDEDLKGSRHHSSSPLDPLLAGLLSVFIVTTAVVFVILFLKFRQRTNHPEFHRLQDLPMVKFLNLFV</sequence>
<name>A0A8S4AS02_9TELE</name>
<feature type="region of interest" description="Disordered" evidence="1">
    <location>
        <begin position="101"/>
        <end position="200"/>
    </location>
</feature>
<keyword evidence="3" id="KW-0732">Signal</keyword>
<feature type="region of interest" description="Disordered" evidence="1">
    <location>
        <begin position="19"/>
        <end position="81"/>
    </location>
</feature>
<evidence type="ECO:0000313" key="4">
    <source>
        <dbReference type="EMBL" id="CAG5897043.1"/>
    </source>
</evidence>